<accession>A0A2U9QHN3</accession>
<evidence type="ECO:0000313" key="2">
    <source>
        <dbReference type="EMBL" id="AWU47109.1"/>
    </source>
</evidence>
<dbReference type="RefSeq" id="YP_009480602.1">
    <property type="nucleotide sequence ID" value="NC_037656.1"/>
</dbReference>
<name>A0A2U9QHN3_9POXV</name>
<dbReference type="Proteomes" id="UP000249273">
    <property type="component" value="Segment"/>
</dbReference>
<dbReference type="GeneID" id="36841061"/>
<evidence type="ECO:0000256" key="1">
    <source>
        <dbReference type="SAM" id="Phobius"/>
    </source>
</evidence>
<dbReference type="KEGG" id="vg:36841061"/>
<dbReference type="EMBL" id="MH427217">
    <property type="protein sequence ID" value="AWU47109.1"/>
    <property type="molecule type" value="Genomic_DNA"/>
</dbReference>
<keyword evidence="1" id="KW-0472">Membrane</keyword>
<gene>
    <name evidence="2" type="primary">SOPV-ELK-064</name>
</gene>
<keyword evidence="3" id="KW-1185">Reference proteome</keyword>
<dbReference type="OrthoDB" id="20833at10239"/>
<sequence length="133" mass="15539">MNDSRWLNMSTTVNLTPVFITPKLEHSLLNTNNRYIALIILELIVVFLLIFVFFGEECRWLLTKYEPSINPLIKYKDNYLTCFKNKLYVVDNGAYVPALSLNGKHIVTNNCENILHNLNESQPVRVFDVFSRR</sequence>
<feature type="transmembrane region" description="Helical" evidence="1">
    <location>
        <begin position="35"/>
        <end position="54"/>
    </location>
</feature>
<protein>
    <submittedName>
        <fullName evidence="2">Entry/fusion IMV membrane protein</fullName>
    </submittedName>
</protein>
<keyword evidence="1" id="KW-1133">Transmembrane helix</keyword>
<dbReference type="Pfam" id="PF04872">
    <property type="entry name" value="Pox_L5"/>
    <property type="match status" value="1"/>
</dbReference>
<proteinExistence type="predicted"/>
<evidence type="ECO:0000313" key="3">
    <source>
        <dbReference type="Proteomes" id="UP000249273"/>
    </source>
</evidence>
<keyword evidence="1" id="KW-0812">Transmembrane</keyword>
<organism evidence="2">
    <name type="scientific">Sea otter poxvirus</name>
    <dbReference type="NCBI Taxonomy" id="1416741"/>
    <lineage>
        <taxon>Viruses</taxon>
        <taxon>Varidnaviria</taxon>
        <taxon>Bamfordvirae</taxon>
        <taxon>Nucleocytoviricota</taxon>
        <taxon>Pokkesviricetes</taxon>
        <taxon>Chitovirales</taxon>
        <taxon>Poxviridae</taxon>
        <taxon>Chordopoxvirinae</taxon>
        <taxon>Mustelpoxvirus</taxon>
        <taxon>Mustelpoxvirus seaotterpox</taxon>
        <taxon>Sea otterpox virus</taxon>
    </lineage>
</organism>
<reference evidence="2" key="1">
    <citation type="submission" date="2018-05" db="EMBL/GenBank/DDBJ databases">
        <title>Complete Genome Sequence of a Novel Sea Otter Poxvirus.</title>
        <authorList>
            <person name="Jacob J.M."/>
            <person name="Subramaniam K."/>
            <person name="Tu S.-L."/>
            <person name="Nielsen O."/>
            <person name="Tuomi P.A."/>
            <person name="Upton C."/>
            <person name="Waltzek T.B."/>
        </authorList>
    </citation>
    <scope>NUCLEOTIDE SEQUENCE [LARGE SCALE GENOMIC DNA]</scope>
    <source>
        <strain evidence="2">ELK</strain>
    </source>
</reference>
<dbReference type="InterPro" id="IPR006956">
    <property type="entry name" value="Poxvirus_L5"/>
</dbReference>